<dbReference type="InterPro" id="IPR046906">
    <property type="entry name" value="Mab-21_HhH/H2TH-like"/>
</dbReference>
<name>A0A8B6D186_MYTGA</name>
<comment type="similarity">
    <text evidence="1">Belongs to the mab-21 family.</text>
</comment>
<sequence>MSINSNEFYENFYVSYLISVLSKEFITQLSRGEGIRHADVQLRSKTANICFTRITILGIISVGKIWKLLTKGSDDASSTDGVDIRWLDTSIKEEIGKCTIEQVLCFQNTYDESEHLSMYLNANGKSLPSVKLLQKYMTRANEVKKIICGVLGTSRDAIVGSAAEGLATTDSDVDVIKIGHTFEVFDCIREPFNMVAGHCQSIRQSEKRHPGYSKLSVISLDCRFFEDDVSKYTFTGKKDGKVYLKNNVKEIINGPDSTKHYSIHGPAFNHVIYPQKPNSHQDDFYIFQRNERMSADVVFCIGSNQWPDEAYEWITRIRASDWPTRKLVDHIIKTGYLLAGVGNKASHESELQWRISFNEAEQLMIESFNETQIHCIFLLKLMKNISLSNIAGKNITSYSMKTVMFWCLEKKQDTFWQYSNLVVCFCFCVTKLKSFVKRGFLPNYFIRNRNQFVAKEFTSDIQTRTLKYLEGFLKDPKAGLRLILPLYRKSEDCQMPIMHYSSQLNFILRWLKLMITDEYIYPFELLLELYDGCNIHYISKRCNESLNKLMNVGYTQPLIKRLQNYLGVLQYILIKEEKQKGKDSADSNARKKYSEYMKLSASGDLTHNTLRIATCYLDDGVKEKCLNMIRTVTDLGEDFFVRTAADRLKESIQRSYEELNNHKTVHDIEPVIDIINNIDSIYKDPYRTTEKFEELKANGQLLIGYDVLINAWKRYYFDVTFMLAELPVLPEPAAVELLIDKKQTSVTFHPFLYGLLLEYLWHKKYGPENKGKELVLERMENYVSIASNIPDKQKAIGFNFLAFCYSLQKENQAAERYRYIDLILEEK</sequence>
<evidence type="ECO:0000259" key="3">
    <source>
        <dbReference type="Pfam" id="PF20266"/>
    </source>
</evidence>
<dbReference type="AlphaFoldDB" id="A0A8B6D186"/>
<protein>
    <recommendedName>
        <fullName evidence="6">Mab-21-like HhH/H2TH-like domain-containing protein</fullName>
    </recommendedName>
</protein>
<dbReference type="SMART" id="SM01265">
    <property type="entry name" value="Mab-21"/>
    <property type="match status" value="1"/>
</dbReference>
<dbReference type="InterPro" id="IPR046903">
    <property type="entry name" value="Mab-21-like_nuc_Trfase"/>
</dbReference>
<evidence type="ECO:0008006" key="6">
    <source>
        <dbReference type="Google" id="ProtNLM"/>
    </source>
</evidence>
<proteinExistence type="inferred from homology"/>
<dbReference type="PANTHER" id="PTHR10656">
    <property type="entry name" value="CELL FATE DETERMINING PROTEIN MAB21-RELATED"/>
    <property type="match status" value="1"/>
</dbReference>
<dbReference type="OrthoDB" id="10049771at2759"/>
<feature type="domain" description="Mab-21-like nucleotidyltransferase" evidence="2">
    <location>
        <begin position="252"/>
        <end position="366"/>
    </location>
</feature>
<gene>
    <name evidence="4" type="ORF">MGAL_10B090233</name>
</gene>
<reference evidence="4" key="1">
    <citation type="submission" date="2018-11" db="EMBL/GenBank/DDBJ databases">
        <authorList>
            <person name="Alioto T."/>
            <person name="Alioto T."/>
        </authorList>
    </citation>
    <scope>NUCLEOTIDE SEQUENCE</scope>
</reference>
<comment type="caution">
    <text evidence="4">The sequence shown here is derived from an EMBL/GenBank/DDBJ whole genome shotgun (WGS) entry which is preliminary data.</text>
</comment>
<evidence type="ECO:0000259" key="2">
    <source>
        <dbReference type="Pfam" id="PF03281"/>
    </source>
</evidence>
<evidence type="ECO:0000313" key="5">
    <source>
        <dbReference type="Proteomes" id="UP000596742"/>
    </source>
</evidence>
<evidence type="ECO:0000256" key="1">
    <source>
        <dbReference type="ARBA" id="ARBA00008307"/>
    </source>
</evidence>
<dbReference type="Pfam" id="PF20266">
    <property type="entry name" value="Mab-21_C"/>
    <property type="match status" value="1"/>
</dbReference>
<dbReference type="EMBL" id="UYJE01002750">
    <property type="protein sequence ID" value="VDI13358.1"/>
    <property type="molecule type" value="Genomic_DNA"/>
</dbReference>
<dbReference type="Gene3D" id="1.10.1410.40">
    <property type="match status" value="1"/>
</dbReference>
<dbReference type="Pfam" id="PF03281">
    <property type="entry name" value="Mab-21"/>
    <property type="match status" value="1"/>
</dbReference>
<feature type="domain" description="Mab-21-like HhH/H2TH-like" evidence="3">
    <location>
        <begin position="379"/>
        <end position="458"/>
    </location>
</feature>
<organism evidence="4 5">
    <name type="scientific">Mytilus galloprovincialis</name>
    <name type="common">Mediterranean mussel</name>
    <dbReference type="NCBI Taxonomy" id="29158"/>
    <lineage>
        <taxon>Eukaryota</taxon>
        <taxon>Metazoa</taxon>
        <taxon>Spiralia</taxon>
        <taxon>Lophotrochozoa</taxon>
        <taxon>Mollusca</taxon>
        <taxon>Bivalvia</taxon>
        <taxon>Autobranchia</taxon>
        <taxon>Pteriomorphia</taxon>
        <taxon>Mytilida</taxon>
        <taxon>Mytiloidea</taxon>
        <taxon>Mytilidae</taxon>
        <taxon>Mytilinae</taxon>
        <taxon>Mytilus</taxon>
    </lineage>
</organism>
<accession>A0A8B6D186</accession>
<dbReference type="Proteomes" id="UP000596742">
    <property type="component" value="Unassembled WGS sequence"/>
</dbReference>
<dbReference type="PANTHER" id="PTHR10656:SF69">
    <property type="entry name" value="MAB-21-LIKE HHH_H2TH-LIKE DOMAIN-CONTAINING PROTEIN"/>
    <property type="match status" value="1"/>
</dbReference>
<keyword evidence="5" id="KW-1185">Reference proteome</keyword>
<evidence type="ECO:0000313" key="4">
    <source>
        <dbReference type="EMBL" id="VDI13358.1"/>
    </source>
</evidence>
<dbReference type="InterPro" id="IPR024810">
    <property type="entry name" value="MAB21L/cGLR"/>
</dbReference>